<gene>
    <name evidence="3" type="ORF">BJ322DRAFT_998373</name>
</gene>
<dbReference type="InterPro" id="IPR011022">
    <property type="entry name" value="Arrestin_C-like"/>
</dbReference>
<dbReference type="AlphaFoldDB" id="A0A9P6HTG1"/>
<evidence type="ECO:0000259" key="2">
    <source>
        <dbReference type="SMART" id="SM01017"/>
    </source>
</evidence>
<name>A0A9P6HTG1_9AGAM</name>
<dbReference type="InterPro" id="IPR014752">
    <property type="entry name" value="Arrestin-like_C"/>
</dbReference>
<feature type="compositionally biased region" description="Acidic residues" evidence="1">
    <location>
        <begin position="303"/>
        <end position="314"/>
    </location>
</feature>
<dbReference type="Proteomes" id="UP000736335">
    <property type="component" value="Unassembled WGS sequence"/>
</dbReference>
<dbReference type="GO" id="GO:0005829">
    <property type="term" value="C:cytosol"/>
    <property type="evidence" value="ECO:0007669"/>
    <property type="project" value="TreeGrafter"/>
</dbReference>
<dbReference type="SMART" id="SM01017">
    <property type="entry name" value="Arrestin_C"/>
    <property type="match status" value="1"/>
</dbReference>
<evidence type="ECO:0000256" key="1">
    <source>
        <dbReference type="SAM" id="MobiDB-lite"/>
    </source>
</evidence>
<sequence length="635" mass="68975">MPPRDKEKWQPTLEIVVTNDVLCLQGPGVDVEPVLLSGNVVLYLPDDTDIKEITLQFRGKAKLPPSSDLLSLTTSGPTYLICEHDSTFLEGKKTHSHTLKAGRHSFPFQLHIGGHLPSSISTTTLGGAKISYKLRAMVHRPGLIHNLHALLPITIIRSFTPDSLEYQQSSEIENTWPGKLMYSILLPHKAWAAGDTLTAVAKFVPISKGVKVLSITSTISETIRFSLNSHHRVFPLESTRPIAVTKHEVIGGKLVCGSECHHSNRVPPLYHPEDSSGQVSPVSMRDAGQESPAESSMQAGSNADDEAEASDEQSNDLVARLDITLPSFLTPTHHVEPITVVHRIRWSILIANLDGHTSELRCSLSIHVLDNHVLSEARSASTPTRRMLLGIHGGPEESLEDTQLPSYNAHIRDRVPTTGQSYSVSSETRTPSSALQPPSLQAHSDMHLPQVPADAPLDWITSALSRHQLSGNRRRSEDWSAPRSRLSSRLPSRASSPERGPRNSGHTTPANSHESRGIFRNPFSAIASSFSHSHRTHSHQSITSLGQPHTLESTEVPCRTSEGTTARNSPPSSPHISTGSMPCHLNEVPNYETASRGFAGGGVPPLTSMSGLPSYEEASTQSSTPELTTPPSPDV</sequence>
<dbReference type="GO" id="GO:0030674">
    <property type="term" value="F:protein-macromolecule adaptor activity"/>
    <property type="evidence" value="ECO:0007669"/>
    <property type="project" value="TreeGrafter"/>
</dbReference>
<evidence type="ECO:0000313" key="4">
    <source>
        <dbReference type="Proteomes" id="UP000736335"/>
    </source>
</evidence>
<dbReference type="SUPFAM" id="SSF81296">
    <property type="entry name" value="E set domains"/>
    <property type="match status" value="1"/>
</dbReference>
<dbReference type="Pfam" id="PF02752">
    <property type="entry name" value="Arrestin_C"/>
    <property type="match status" value="1"/>
</dbReference>
<dbReference type="GO" id="GO:0031625">
    <property type="term" value="F:ubiquitin protein ligase binding"/>
    <property type="evidence" value="ECO:0007669"/>
    <property type="project" value="TreeGrafter"/>
</dbReference>
<reference evidence="3" key="2">
    <citation type="submission" date="2020-11" db="EMBL/GenBank/DDBJ databases">
        <authorList>
            <consortium name="DOE Joint Genome Institute"/>
            <person name="Kuo A."/>
            <person name="Miyauchi S."/>
            <person name="Kiss E."/>
            <person name="Drula E."/>
            <person name="Kohler A."/>
            <person name="Sanchez-Garcia M."/>
            <person name="Andreopoulos B."/>
            <person name="Barry K.W."/>
            <person name="Bonito G."/>
            <person name="Buee M."/>
            <person name="Carver A."/>
            <person name="Chen C."/>
            <person name="Cichocki N."/>
            <person name="Clum A."/>
            <person name="Culley D."/>
            <person name="Crous P.W."/>
            <person name="Fauchery L."/>
            <person name="Girlanda M."/>
            <person name="Hayes R."/>
            <person name="Keri Z."/>
            <person name="Labutti K."/>
            <person name="Lipzen A."/>
            <person name="Lombard V."/>
            <person name="Magnuson J."/>
            <person name="Maillard F."/>
            <person name="Morin E."/>
            <person name="Murat C."/>
            <person name="Nolan M."/>
            <person name="Ohm R."/>
            <person name="Pangilinan J."/>
            <person name="Pereira M."/>
            <person name="Perotto S."/>
            <person name="Peter M."/>
            <person name="Riley R."/>
            <person name="Sitrit Y."/>
            <person name="Stielow B."/>
            <person name="Szollosi G."/>
            <person name="Zifcakova L."/>
            <person name="Stursova M."/>
            <person name="Spatafora J.W."/>
            <person name="Tedersoo L."/>
            <person name="Vaario L.-M."/>
            <person name="Yamada A."/>
            <person name="Yan M."/>
            <person name="Wang P."/>
            <person name="Xu J."/>
            <person name="Bruns T."/>
            <person name="Baldrian P."/>
            <person name="Vilgalys R."/>
            <person name="Henrissat B."/>
            <person name="Grigoriev I.V."/>
            <person name="Hibbett D."/>
            <person name="Nagy L.G."/>
            <person name="Martin F.M."/>
        </authorList>
    </citation>
    <scope>NUCLEOTIDE SEQUENCE</scope>
    <source>
        <strain evidence="3">UH-Tt-Lm1</strain>
    </source>
</reference>
<comment type="caution">
    <text evidence="3">The sequence shown here is derived from an EMBL/GenBank/DDBJ whole genome shotgun (WGS) entry which is preliminary data.</text>
</comment>
<feature type="domain" description="Arrestin C-terminal-like" evidence="2">
    <location>
        <begin position="176"/>
        <end position="373"/>
    </location>
</feature>
<feature type="compositionally biased region" description="Polar residues" evidence="1">
    <location>
        <begin position="292"/>
        <end position="301"/>
    </location>
</feature>
<organism evidence="3 4">
    <name type="scientific">Thelephora terrestris</name>
    <dbReference type="NCBI Taxonomy" id="56493"/>
    <lineage>
        <taxon>Eukaryota</taxon>
        <taxon>Fungi</taxon>
        <taxon>Dikarya</taxon>
        <taxon>Basidiomycota</taxon>
        <taxon>Agaricomycotina</taxon>
        <taxon>Agaricomycetes</taxon>
        <taxon>Thelephorales</taxon>
        <taxon>Thelephoraceae</taxon>
        <taxon>Thelephora</taxon>
    </lineage>
</organism>
<dbReference type="InterPro" id="IPR014756">
    <property type="entry name" value="Ig_E-set"/>
</dbReference>
<feature type="compositionally biased region" description="Polar residues" evidence="1">
    <location>
        <begin position="561"/>
        <end position="580"/>
    </location>
</feature>
<feature type="region of interest" description="Disordered" evidence="1">
    <location>
        <begin position="530"/>
        <end position="635"/>
    </location>
</feature>
<feature type="compositionally biased region" description="Low complexity" evidence="1">
    <location>
        <begin position="481"/>
        <end position="497"/>
    </location>
</feature>
<dbReference type="PANTHER" id="PTHR11188:SF17">
    <property type="entry name" value="FI21816P1"/>
    <property type="match status" value="1"/>
</dbReference>
<feature type="region of interest" description="Disordered" evidence="1">
    <location>
        <begin position="265"/>
        <end position="314"/>
    </location>
</feature>
<keyword evidence="4" id="KW-1185">Reference proteome</keyword>
<feature type="region of interest" description="Disordered" evidence="1">
    <location>
        <begin position="412"/>
        <end position="446"/>
    </location>
</feature>
<proteinExistence type="predicted"/>
<evidence type="ECO:0000313" key="3">
    <source>
        <dbReference type="EMBL" id="KAF9793132.1"/>
    </source>
</evidence>
<dbReference type="Gene3D" id="2.60.40.640">
    <property type="match status" value="1"/>
</dbReference>
<dbReference type="InterPro" id="IPR050357">
    <property type="entry name" value="Arrestin_domain-protein"/>
</dbReference>
<dbReference type="GO" id="GO:0070086">
    <property type="term" value="P:ubiquitin-dependent endocytosis"/>
    <property type="evidence" value="ECO:0007669"/>
    <property type="project" value="TreeGrafter"/>
</dbReference>
<dbReference type="GO" id="GO:0005886">
    <property type="term" value="C:plasma membrane"/>
    <property type="evidence" value="ECO:0007669"/>
    <property type="project" value="TreeGrafter"/>
</dbReference>
<dbReference type="PANTHER" id="PTHR11188">
    <property type="entry name" value="ARRESTIN DOMAIN CONTAINING PROTEIN"/>
    <property type="match status" value="1"/>
</dbReference>
<reference evidence="3" key="1">
    <citation type="journal article" date="2020" name="Nat. Commun.">
        <title>Large-scale genome sequencing of mycorrhizal fungi provides insights into the early evolution of symbiotic traits.</title>
        <authorList>
            <person name="Miyauchi S."/>
            <person name="Kiss E."/>
            <person name="Kuo A."/>
            <person name="Drula E."/>
            <person name="Kohler A."/>
            <person name="Sanchez-Garcia M."/>
            <person name="Morin E."/>
            <person name="Andreopoulos B."/>
            <person name="Barry K.W."/>
            <person name="Bonito G."/>
            <person name="Buee M."/>
            <person name="Carver A."/>
            <person name="Chen C."/>
            <person name="Cichocki N."/>
            <person name="Clum A."/>
            <person name="Culley D."/>
            <person name="Crous P.W."/>
            <person name="Fauchery L."/>
            <person name="Girlanda M."/>
            <person name="Hayes R.D."/>
            <person name="Keri Z."/>
            <person name="LaButti K."/>
            <person name="Lipzen A."/>
            <person name="Lombard V."/>
            <person name="Magnuson J."/>
            <person name="Maillard F."/>
            <person name="Murat C."/>
            <person name="Nolan M."/>
            <person name="Ohm R.A."/>
            <person name="Pangilinan J."/>
            <person name="Pereira M.F."/>
            <person name="Perotto S."/>
            <person name="Peter M."/>
            <person name="Pfister S."/>
            <person name="Riley R."/>
            <person name="Sitrit Y."/>
            <person name="Stielow J.B."/>
            <person name="Szollosi G."/>
            <person name="Zifcakova L."/>
            <person name="Stursova M."/>
            <person name="Spatafora J.W."/>
            <person name="Tedersoo L."/>
            <person name="Vaario L.M."/>
            <person name="Yamada A."/>
            <person name="Yan M."/>
            <person name="Wang P."/>
            <person name="Xu J."/>
            <person name="Bruns T."/>
            <person name="Baldrian P."/>
            <person name="Vilgalys R."/>
            <person name="Dunand C."/>
            <person name="Henrissat B."/>
            <person name="Grigoriev I.V."/>
            <person name="Hibbett D."/>
            <person name="Nagy L.G."/>
            <person name="Martin F.M."/>
        </authorList>
    </citation>
    <scope>NUCLEOTIDE SEQUENCE</scope>
    <source>
        <strain evidence="3">UH-Tt-Lm1</strain>
    </source>
</reference>
<dbReference type="InterPro" id="IPR011021">
    <property type="entry name" value="Arrestin-like_N"/>
</dbReference>
<feature type="compositionally biased region" description="Polar residues" evidence="1">
    <location>
        <begin position="417"/>
        <end position="442"/>
    </location>
</feature>
<dbReference type="Pfam" id="PF00339">
    <property type="entry name" value="Arrestin_N"/>
    <property type="match status" value="1"/>
</dbReference>
<accession>A0A9P6HTG1</accession>
<protein>
    <recommendedName>
        <fullName evidence="2">Arrestin C-terminal-like domain-containing protein</fullName>
    </recommendedName>
</protein>
<feature type="region of interest" description="Disordered" evidence="1">
    <location>
        <begin position="468"/>
        <end position="516"/>
    </location>
</feature>
<dbReference type="EMBL" id="WIUZ02000001">
    <property type="protein sequence ID" value="KAF9793132.1"/>
    <property type="molecule type" value="Genomic_DNA"/>
</dbReference>
<dbReference type="OrthoDB" id="2333384at2759"/>